<dbReference type="InterPro" id="IPR008490">
    <property type="entry name" value="Transposase_InsH_N"/>
</dbReference>
<comment type="caution">
    <text evidence="3">The sequence shown here is derived from an EMBL/GenBank/DDBJ whole genome shotgun (WGS) entry which is preliminary data.</text>
</comment>
<proteinExistence type="predicted"/>
<evidence type="ECO:0000259" key="1">
    <source>
        <dbReference type="Pfam" id="PF05598"/>
    </source>
</evidence>
<dbReference type="AlphaFoldDB" id="A0A645ALE8"/>
<dbReference type="PANTHER" id="PTHR33408:SF2">
    <property type="entry name" value="TRANSPOSASE DDE DOMAIN-CONTAINING PROTEIN"/>
    <property type="match status" value="1"/>
</dbReference>
<dbReference type="NCBIfam" id="NF033551">
    <property type="entry name" value="transpos_IS1182"/>
    <property type="match status" value="1"/>
</dbReference>
<dbReference type="InterPro" id="IPR025668">
    <property type="entry name" value="Tnp_DDE_dom"/>
</dbReference>
<organism evidence="3">
    <name type="scientific">bioreactor metagenome</name>
    <dbReference type="NCBI Taxonomy" id="1076179"/>
    <lineage>
        <taxon>unclassified sequences</taxon>
        <taxon>metagenomes</taxon>
        <taxon>ecological metagenomes</taxon>
    </lineage>
</organism>
<protein>
    <submittedName>
        <fullName evidence="3">IS1182 family transposase ISBdo1</fullName>
    </submittedName>
</protein>
<dbReference type="PANTHER" id="PTHR33408">
    <property type="entry name" value="TRANSPOSASE"/>
    <property type="match status" value="1"/>
</dbReference>
<reference evidence="3" key="1">
    <citation type="submission" date="2019-08" db="EMBL/GenBank/DDBJ databases">
        <authorList>
            <person name="Kucharzyk K."/>
            <person name="Murdoch R.W."/>
            <person name="Higgins S."/>
            <person name="Loffler F."/>
        </authorList>
    </citation>
    <scope>NUCLEOTIDE SEQUENCE</scope>
</reference>
<feature type="domain" description="Transposase InsH N-terminal" evidence="1">
    <location>
        <begin position="16"/>
        <end position="113"/>
    </location>
</feature>
<name>A0A645ALE8_9ZZZZ</name>
<sequence length="490" mass="56186">MLKPAYPAQTELEMVTLEQLVPKDHLLRLLDQHIRFAFIREATQHLYCENNGRPAIDPVVLFKILFIGYLFGIRSERRLVKEIEVNVAYRWFLGFRLTDKVPDASTLSQNRRRRFAGTDIEQRIFDGIVEQAIEHKLIGGRVLYTDSTHLKANANKRHFEVHQVEQTPAAYLAELDAAIEVDRAAAGKKSLKRDDDESTPPMKEIKVSTVDPDAGFMARDNKPTGFFYLDHRTVDGVHALIVDTHVTPGNVHDSQPYLARLDRVRERFDLAVGAVGLDAGYFTPQVCKGILDRGLFGVMGYKRPTHRDGYFYKRDYLYDAVQDCYRCPAGEVLPYRTTNRLGYREYASNPKHCTDCPHRVQCTQSRNHQKLVTRHLWEDFKEAINANRLSDLGKRLYARRKETVERSFADAKELHGHRYARFRGLAKVQAQCLLSAACQNMKKMALLLARKAAALLLKILVRTRFAVQSGRYQGQSGTLYQNFRSRLISA</sequence>
<feature type="domain" description="Transposase DDE" evidence="2">
    <location>
        <begin position="327"/>
        <end position="445"/>
    </location>
</feature>
<gene>
    <name evidence="3" type="ORF">SDC9_100702</name>
</gene>
<accession>A0A645ALE8</accession>
<dbReference type="Pfam" id="PF05598">
    <property type="entry name" value="DUF772"/>
    <property type="match status" value="1"/>
</dbReference>
<evidence type="ECO:0000313" key="3">
    <source>
        <dbReference type="EMBL" id="MPM53930.1"/>
    </source>
</evidence>
<dbReference type="InterPro" id="IPR047629">
    <property type="entry name" value="IS1182_transpos"/>
</dbReference>
<evidence type="ECO:0000259" key="2">
    <source>
        <dbReference type="Pfam" id="PF13751"/>
    </source>
</evidence>
<dbReference type="EMBL" id="VSSQ01014566">
    <property type="protein sequence ID" value="MPM53930.1"/>
    <property type="molecule type" value="Genomic_DNA"/>
</dbReference>
<dbReference type="Pfam" id="PF13751">
    <property type="entry name" value="DDE_Tnp_1_6"/>
    <property type="match status" value="1"/>
</dbReference>